<comment type="caution">
    <text evidence="1">The sequence shown here is derived from an EMBL/GenBank/DDBJ whole genome shotgun (WGS) entry which is preliminary data.</text>
</comment>
<keyword evidence="2" id="KW-1185">Reference proteome</keyword>
<sequence>MHTRLQSKHLALSEAHRANLTLDPQVHTSDTTILTYHERVSTTLPLDRSKLEVTIPAVPILRAVAQEQENNRNLQAEKDFDDLYKFKIYRGNLVTKFLDKLGDILLPKGIIDEPERGENKPAYDKTTSLSTAEEILSKITAQDFSKKTGLGGDYRKSILKYKDGSKLRNSQVHDTEDLFARLLLTPQFKDPVIAEEWQVAHWAFLLTWVTGMESIQAMAARAVKTQRIPFG</sequence>
<gene>
    <name evidence="1" type="ORF">OEA41_009243</name>
</gene>
<accession>A0AAD9Z199</accession>
<protein>
    <submittedName>
        <fullName evidence="1">Uncharacterized protein</fullName>
    </submittedName>
</protein>
<evidence type="ECO:0000313" key="1">
    <source>
        <dbReference type="EMBL" id="KAK3169859.1"/>
    </source>
</evidence>
<reference evidence="1" key="1">
    <citation type="submission" date="2022-11" db="EMBL/GenBank/DDBJ databases">
        <title>Chromosomal genome sequence assembly and mating type (MAT) locus characterization of the leprose asexual lichenized fungus Lepraria neglecta (Nyl.) Erichsen.</title>
        <authorList>
            <person name="Allen J.L."/>
            <person name="Pfeffer B."/>
        </authorList>
    </citation>
    <scope>NUCLEOTIDE SEQUENCE</scope>
    <source>
        <strain evidence="1">Allen 5258</strain>
    </source>
</reference>
<proteinExistence type="predicted"/>
<dbReference type="AlphaFoldDB" id="A0AAD9Z199"/>
<dbReference type="EMBL" id="JASNWA010000009">
    <property type="protein sequence ID" value="KAK3169859.1"/>
    <property type="molecule type" value="Genomic_DNA"/>
</dbReference>
<evidence type="ECO:0000313" key="2">
    <source>
        <dbReference type="Proteomes" id="UP001276659"/>
    </source>
</evidence>
<dbReference type="Proteomes" id="UP001276659">
    <property type="component" value="Unassembled WGS sequence"/>
</dbReference>
<organism evidence="1 2">
    <name type="scientific">Lepraria neglecta</name>
    <dbReference type="NCBI Taxonomy" id="209136"/>
    <lineage>
        <taxon>Eukaryota</taxon>
        <taxon>Fungi</taxon>
        <taxon>Dikarya</taxon>
        <taxon>Ascomycota</taxon>
        <taxon>Pezizomycotina</taxon>
        <taxon>Lecanoromycetes</taxon>
        <taxon>OSLEUM clade</taxon>
        <taxon>Lecanoromycetidae</taxon>
        <taxon>Lecanorales</taxon>
        <taxon>Lecanorineae</taxon>
        <taxon>Stereocaulaceae</taxon>
        <taxon>Lepraria</taxon>
    </lineage>
</organism>
<name>A0AAD9Z199_9LECA</name>